<gene>
    <name evidence="1" type="ORF">STABA_v1c07490</name>
</gene>
<name>A0A6I6CAZ3_9MOLU</name>
<organism evidence="1 2">
    <name type="scientific">Spiroplasma tabanidicola</name>
    <dbReference type="NCBI Taxonomy" id="324079"/>
    <lineage>
        <taxon>Bacteria</taxon>
        <taxon>Bacillati</taxon>
        <taxon>Mycoplasmatota</taxon>
        <taxon>Mollicutes</taxon>
        <taxon>Entomoplasmatales</taxon>
        <taxon>Spiroplasmataceae</taxon>
        <taxon>Spiroplasma</taxon>
    </lineage>
</organism>
<dbReference type="OrthoDB" id="389281at2"/>
<evidence type="ECO:0000313" key="1">
    <source>
        <dbReference type="EMBL" id="QGS52105.1"/>
    </source>
</evidence>
<evidence type="ECO:0000313" key="2">
    <source>
        <dbReference type="Proteomes" id="UP000424468"/>
    </source>
</evidence>
<keyword evidence="2" id="KW-1185">Reference proteome</keyword>
<dbReference type="KEGG" id="stab:STABA_v1c07490"/>
<protein>
    <submittedName>
        <fullName evidence="1">Uncharacterized protein</fullName>
    </submittedName>
</protein>
<reference evidence="1 2" key="1">
    <citation type="submission" date="2019-11" db="EMBL/GenBank/DDBJ databases">
        <title>Complete genome sequence of Spiroplasma tabanidicola TAUS-1 (DSM 22603).</title>
        <authorList>
            <person name="Huang C.-T."/>
            <person name="Lin Y.-C."/>
            <person name="Kuo C.-H."/>
        </authorList>
    </citation>
    <scope>NUCLEOTIDE SEQUENCE [LARGE SCALE GENOMIC DNA]</scope>
    <source>
        <strain evidence="1 2">TAUS-1</strain>
    </source>
</reference>
<proteinExistence type="predicted"/>
<dbReference type="AlphaFoldDB" id="A0A6I6CAZ3"/>
<dbReference type="RefSeq" id="WP_156006730.1">
    <property type="nucleotide sequence ID" value="NZ_CP046276.1"/>
</dbReference>
<dbReference type="Proteomes" id="UP000424468">
    <property type="component" value="Chromosome"/>
</dbReference>
<dbReference type="EMBL" id="CP046276">
    <property type="protein sequence ID" value="QGS52105.1"/>
    <property type="molecule type" value="Genomic_DNA"/>
</dbReference>
<accession>A0A6I6CAZ3</accession>
<sequence>MNKIDLNDKDHIWNWIGAKMIQNFGNYYNIKTSTQELYDCLYDEEFEDESINEDFEPQIINAGKAWSYIKNFLTTVYINEKNIDEKIDNLTMLDLSEVYRMLDPKKKYISLFQGDTIESIDFLEYFKKMCSRILEKLDNDVVIEELALWNLKLVVDKKLGEYTEFLSLMVINGLLIFKNIPPMCFAKKDWEFENMTKIYNQLIAEITNLPFSQWTSNLNFKYYLKLWMHNSEFLLDKNFSQKSI</sequence>